<accession>A0A268EKK9</accession>
<dbReference type="RefSeq" id="WP_095267065.1">
    <property type="nucleotide sequence ID" value="NZ_NPBY01000063.1"/>
</dbReference>
<gene>
    <name evidence="1" type="ORF">CHH67_19680</name>
</gene>
<dbReference type="Pfam" id="PF09693">
    <property type="entry name" value="Phage_XkdX"/>
    <property type="match status" value="1"/>
</dbReference>
<dbReference type="AlphaFoldDB" id="A0A268EKK9"/>
<dbReference type="InterPro" id="IPR010022">
    <property type="entry name" value="XkdX"/>
</dbReference>
<reference evidence="1 2" key="1">
    <citation type="submission" date="2017-07" db="EMBL/GenBank/DDBJ databases">
        <title>Isolation and whole genome analysis of endospore-forming bacteria from heroin.</title>
        <authorList>
            <person name="Kalinowski J."/>
            <person name="Ahrens B."/>
            <person name="Al-Dilaimi A."/>
            <person name="Winkler A."/>
            <person name="Wibberg D."/>
            <person name="Schleenbecker U."/>
            <person name="Ruckert C."/>
            <person name="Wolfel R."/>
            <person name="Grass G."/>
        </authorList>
    </citation>
    <scope>NUCLEOTIDE SEQUENCE [LARGE SCALE GENOMIC DNA]</scope>
    <source>
        <strain evidence="1 2">7537-G1</strain>
    </source>
</reference>
<dbReference type="OrthoDB" id="1925295at2"/>
<evidence type="ECO:0000313" key="1">
    <source>
        <dbReference type="EMBL" id="PAD73660.1"/>
    </source>
</evidence>
<dbReference type="NCBIfam" id="TIGR01669">
    <property type="entry name" value="phage_XkdX"/>
    <property type="match status" value="1"/>
</dbReference>
<name>A0A268EKK9_9BACL</name>
<dbReference type="Proteomes" id="UP000215596">
    <property type="component" value="Unassembled WGS sequence"/>
</dbReference>
<dbReference type="EMBL" id="NPBY01000063">
    <property type="protein sequence ID" value="PAD73660.1"/>
    <property type="molecule type" value="Genomic_DNA"/>
</dbReference>
<organism evidence="1 2">
    <name type="scientific">Paenibacillus campinasensis</name>
    <dbReference type="NCBI Taxonomy" id="66347"/>
    <lineage>
        <taxon>Bacteria</taxon>
        <taxon>Bacillati</taxon>
        <taxon>Bacillota</taxon>
        <taxon>Bacilli</taxon>
        <taxon>Bacillales</taxon>
        <taxon>Paenibacillaceae</taxon>
        <taxon>Paenibacillus</taxon>
    </lineage>
</organism>
<sequence>MWYPIVKRYYDNQHPLYTDDSLKTFVVAKMITPEEYQQITGIKYVA</sequence>
<comment type="caution">
    <text evidence="1">The sequence shown here is derived from an EMBL/GenBank/DDBJ whole genome shotgun (WGS) entry which is preliminary data.</text>
</comment>
<protein>
    <recommendedName>
        <fullName evidence="3">XkdX family protein</fullName>
    </recommendedName>
</protein>
<evidence type="ECO:0008006" key="3">
    <source>
        <dbReference type="Google" id="ProtNLM"/>
    </source>
</evidence>
<proteinExistence type="predicted"/>
<evidence type="ECO:0000313" key="2">
    <source>
        <dbReference type="Proteomes" id="UP000215596"/>
    </source>
</evidence>